<proteinExistence type="predicted"/>
<protein>
    <submittedName>
        <fullName evidence="1">Uncharacterized protein</fullName>
    </submittedName>
</protein>
<evidence type="ECO:0000313" key="2">
    <source>
        <dbReference type="Proteomes" id="UP000011666"/>
    </source>
</evidence>
<gene>
    <name evidence="1" type="ORF">GS4_30_00270</name>
</gene>
<sequence length="43" mass="4395">MGGRDYLDLETVPSAVATTTANAARNAAHLAGLLRASGYPAYS</sequence>
<keyword evidence="2" id="KW-1185">Reference proteome</keyword>
<organism evidence="1 2">
    <name type="scientific">Gordonia soli NBRC 108243</name>
    <dbReference type="NCBI Taxonomy" id="1223545"/>
    <lineage>
        <taxon>Bacteria</taxon>
        <taxon>Bacillati</taxon>
        <taxon>Actinomycetota</taxon>
        <taxon>Actinomycetes</taxon>
        <taxon>Mycobacteriales</taxon>
        <taxon>Gordoniaceae</taxon>
        <taxon>Gordonia</taxon>
    </lineage>
</organism>
<dbReference type="AlphaFoldDB" id="M0QMS7"/>
<dbReference type="EMBL" id="BANX01000030">
    <property type="protein sequence ID" value="GAC69955.1"/>
    <property type="molecule type" value="Genomic_DNA"/>
</dbReference>
<reference evidence="1 2" key="1">
    <citation type="submission" date="2013-01" db="EMBL/GenBank/DDBJ databases">
        <title>Whole genome shotgun sequence of Gordonia soli NBRC 108243.</title>
        <authorList>
            <person name="Isaki-Nakamura S."/>
            <person name="Hosoyama A."/>
            <person name="Tsuchikane K."/>
            <person name="Ando Y."/>
            <person name="Baba S."/>
            <person name="Ohji S."/>
            <person name="Hamada M."/>
            <person name="Tamura T."/>
            <person name="Yamazoe A."/>
            <person name="Yamazaki S."/>
            <person name="Fujita N."/>
        </authorList>
    </citation>
    <scope>NUCLEOTIDE SEQUENCE [LARGE SCALE GENOMIC DNA]</scope>
    <source>
        <strain evidence="1 2">NBRC 108243</strain>
    </source>
</reference>
<name>M0QMS7_9ACTN</name>
<accession>M0QMS7</accession>
<comment type="caution">
    <text evidence="1">The sequence shown here is derived from an EMBL/GenBank/DDBJ whole genome shotgun (WGS) entry which is preliminary data.</text>
</comment>
<evidence type="ECO:0000313" key="1">
    <source>
        <dbReference type="EMBL" id="GAC69955.1"/>
    </source>
</evidence>
<dbReference type="STRING" id="1223545.GS4_30_00270"/>
<dbReference type="Proteomes" id="UP000011666">
    <property type="component" value="Unassembled WGS sequence"/>
</dbReference>